<reference evidence="1 2" key="1">
    <citation type="submission" date="2018-03" db="EMBL/GenBank/DDBJ databases">
        <title>Cross-interface Injection: A General Nanoliter Liquid Handling Method Applied to Single Cells Genome Amplification Automated Nanoliter Liquid Handling Applied to Single Cell Multiple Displacement Amplification.</title>
        <authorList>
            <person name="Yun J."/>
            <person name="Xu P."/>
            <person name="Xu J."/>
            <person name="Dai X."/>
            <person name="Wang Y."/>
            <person name="Zheng X."/>
            <person name="Cao C."/>
            <person name="Yi Q."/>
            <person name="Zhu Y."/>
            <person name="Wang L."/>
            <person name="Dong Z."/>
            <person name="Huang Y."/>
            <person name="Huang L."/>
            <person name="Du W."/>
        </authorList>
    </citation>
    <scope>NUCLEOTIDE SEQUENCE [LARGE SCALE GENOMIC DNA]</scope>
    <source>
        <strain evidence="1 2">Z-D1-2</strain>
    </source>
</reference>
<dbReference type="Proteomes" id="UP000240608">
    <property type="component" value="Unassembled WGS sequence"/>
</dbReference>
<organism evidence="1 2">
    <name type="scientific">Marivirga lumbricoides</name>
    <dbReference type="NCBI Taxonomy" id="1046115"/>
    <lineage>
        <taxon>Bacteria</taxon>
        <taxon>Pseudomonadati</taxon>
        <taxon>Bacteroidota</taxon>
        <taxon>Cytophagia</taxon>
        <taxon>Cytophagales</taxon>
        <taxon>Marivirgaceae</taxon>
        <taxon>Marivirga</taxon>
    </lineage>
</organism>
<sequence>MTTALLFVLNLSFGQILDLTPIYNDPNKNSDFANGSKEITQTIRENLNNLNLYEYAHALPELYKLISFGEIKSNMWRNFIDSLEQKVLIHSTDTTSPYFSSENSKIIPLQVQFFLNTVQANEKLKNENPDEYNFIIDNTSSMLNLGYLNMKEIYNDIKISEVKGETNFWYFLQILDCKLIDFISTEDPSLYEKVKIITSNMDITSTYITPFFLQKRKWYALQYRLLNVNSFNCNQIGSNMNHISIKIEDKNKQFFKESLLDGIDEIKIKEF</sequence>
<name>A0A2T4DRL3_9BACT</name>
<dbReference type="AlphaFoldDB" id="A0A2T4DRL3"/>
<protein>
    <submittedName>
        <fullName evidence="1">Uncharacterized protein</fullName>
    </submittedName>
</protein>
<proteinExistence type="predicted"/>
<comment type="caution">
    <text evidence="1">The sequence shown here is derived from an EMBL/GenBank/DDBJ whole genome shotgun (WGS) entry which is preliminary data.</text>
</comment>
<gene>
    <name evidence="1" type="ORF">C9994_07510</name>
</gene>
<evidence type="ECO:0000313" key="1">
    <source>
        <dbReference type="EMBL" id="PTB96378.1"/>
    </source>
</evidence>
<evidence type="ECO:0000313" key="2">
    <source>
        <dbReference type="Proteomes" id="UP000240608"/>
    </source>
</evidence>
<dbReference type="EMBL" id="PYVU01000053">
    <property type="protein sequence ID" value="PTB96378.1"/>
    <property type="molecule type" value="Genomic_DNA"/>
</dbReference>
<accession>A0A2T4DRL3</accession>